<dbReference type="InterPro" id="IPR000421">
    <property type="entry name" value="FA58C"/>
</dbReference>
<dbReference type="Pfam" id="PF01607">
    <property type="entry name" value="CBM_14"/>
    <property type="match status" value="19"/>
</dbReference>
<dbReference type="SUPFAM" id="SSF57625">
    <property type="entry name" value="Invertebrate chitin-binding proteins"/>
    <property type="match status" value="24"/>
</dbReference>
<evidence type="ECO:0000259" key="9">
    <source>
        <dbReference type="PROSITE" id="PS50022"/>
    </source>
</evidence>
<dbReference type="Gene3D" id="2.10.25.10">
    <property type="entry name" value="Laminin"/>
    <property type="match status" value="5"/>
</dbReference>
<feature type="domain" description="Chitin-binding type-2" evidence="11">
    <location>
        <begin position="2416"/>
        <end position="2480"/>
    </location>
</feature>
<dbReference type="GO" id="GO:0005615">
    <property type="term" value="C:extracellular space"/>
    <property type="evidence" value="ECO:0007669"/>
    <property type="project" value="TreeGrafter"/>
</dbReference>
<dbReference type="InterPro" id="IPR002919">
    <property type="entry name" value="TIL_dom"/>
</dbReference>
<dbReference type="EMBL" id="JARPUR010000005">
    <property type="protein sequence ID" value="KAK4875849.1"/>
    <property type="molecule type" value="Genomic_DNA"/>
</dbReference>
<feature type="domain" description="Chitin-binding type-2" evidence="11">
    <location>
        <begin position="2802"/>
        <end position="2866"/>
    </location>
</feature>
<dbReference type="GO" id="GO:0031012">
    <property type="term" value="C:extracellular matrix"/>
    <property type="evidence" value="ECO:0007669"/>
    <property type="project" value="TreeGrafter"/>
</dbReference>
<dbReference type="SMART" id="SM00214">
    <property type="entry name" value="VWC"/>
    <property type="match status" value="7"/>
</dbReference>
<evidence type="ECO:0000313" key="13">
    <source>
        <dbReference type="EMBL" id="KAK4875849.1"/>
    </source>
</evidence>
<comment type="subcellular location">
    <subcellularLocation>
        <location evidence="1">Secreted</location>
        <location evidence="1">Extracellular space</location>
    </subcellularLocation>
</comment>
<feature type="domain" description="Chitin-binding type-2" evidence="11">
    <location>
        <begin position="2940"/>
        <end position="3004"/>
    </location>
</feature>
<dbReference type="SMART" id="SM00215">
    <property type="entry name" value="VWC_out"/>
    <property type="match status" value="2"/>
</dbReference>
<dbReference type="InterPro" id="IPR002172">
    <property type="entry name" value="LDrepeatLR_classA_rpt"/>
</dbReference>
<feature type="domain" description="Chitin-binding type-2" evidence="11">
    <location>
        <begin position="1683"/>
        <end position="1747"/>
    </location>
</feature>
<comment type="caution">
    <text evidence="13">The sequence shown here is derived from an EMBL/GenBank/DDBJ whole genome shotgun (WGS) entry which is preliminary data.</text>
</comment>
<feature type="domain" description="Chitin-binding type-2" evidence="11">
    <location>
        <begin position="1470"/>
        <end position="1534"/>
    </location>
</feature>
<dbReference type="CDD" id="cd19941">
    <property type="entry name" value="TIL"/>
    <property type="match status" value="5"/>
</dbReference>
<dbReference type="Pfam" id="PF01826">
    <property type="entry name" value="TIL"/>
    <property type="match status" value="3"/>
</dbReference>
<proteinExistence type="inferred from homology"/>
<feature type="domain" description="Chitin-binding type-2" evidence="11">
    <location>
        <begin position="1548"/>
        <end position="1612"/>
    </location>
</feature>
<dbReference type="SMART" id="SM00231">
    <property type="entry name" value="FA58C"/>
    <property type="match status" value="1"/>
</dbReference>
<name>A0AAN7SF30_9COLE</name>
<feature type="domain" description="F5/8 type C" evidence="9">
    <location>
        <begin position="3113"/>
        <end position="3261"/>
    </location>
</feature>
<dbReference type="Pfam" id="PF00754">
    <property type="entry name" value="F5_F8_type_C"/>
    <property type="match status" value="2"/>
</dbReference>
<dbReference type="Gene3D" id="2.170.140.10">
    <property type="entry name" value="Chitin binding domain"/>
    <property type="match status" value="22"/>
</dbReference>
<sequence>MLPIPSRLPGIQTQISAHYIVINVDVIGLKIKWDAEHFVEVSVTEDMWNKTAGLCGLFDSDETNDLTSKKGGSFKNVATLVKSWEIDNIGETCTEIPTEKNTCKKSAFNTDPLSLEQLANKFCKNLLTNAQFASCQHALDLQLLQNTCVWDYCECQETNPQHCACQTLDILSRVCVQKGLTSLIKWRDDKTCPYKCSGGKVYMPCGPPGGQPVCGGLSENLVPNPECEEGCYCPEGTAFHKNTCIPIESCPCMNNFKEYTNGESIQKDCNTCTCRKGKWTCTDKTCGARCSIIGDPHYVTFDGARYDFVGTCSYYLLKHNNFTIEAKNSPCLSSLVQNSLSTSSCVRSIVIKIREHVINLKQNHEVTVNGEEIFKLPFNLEGVIIREASSVFIIVELPNDVFVWWNSKSNTAYIDVSPNMVGETKGLCGVFNQNQRDDFLTPDGDIEHDPIPFANKWKTEETCQDVAHTIQKNPCSVNIHKLPIATENCQIIKGSIFRECQLVVDPDPFFADCMHDMCNCEEDLKDCLCPMVSAYAIQCAAKGVIINWREAIPQCSMNCTKGQQYQICGNSCTRSCSNFEFTSNCIQSCVEGCNCPPGQSLDVDGDCVEIKKCGCYYKTEHYNNDYKQIRDIKGLLSLCTCSDAEWTCRPATPNEIDIYPNDLKDTCNKNEHKEYTPCEPVEYKTCKNMHTFTATSSSPIVCHTGCQCEKDYVLDTETNKCVKPEECPCHHGGQSYKEDSIVHNDCNLCKCVQGKWKCTDKECLGECSAWGDSHYKTFDGRSFDFQGQCDYILARGTLSNKYSFDVSIQNVPCSTLGVSCSKSITIRAGIKPNQETITLTKEEEMPSYALLKHMILKQMGHFVIIDIPEIKLILHWDKGTRVYIKLGAAWKNKVEGLCGNFNDDQLDDFQTPSGGIPEVSPMAFGDSWRLQHLCPKSFEITDTCTLRPDRKLWAMKQCGILKTSVFASCHSEEPVEPYLERCIFDTCACDQGGDCNCLCTALAAYAHECDVKGISVKWRTPDLCPMQCDERCSNYEACLSPCPHETCDNMMVFGKLMSMCKQDVCIEGCQVKPCPEGEVFTNSSLLECVPKSNCNPVCLQIGNIAYLEGDLIEQDECHTCYCSRGNKVCQGQPCTTLPPTTKQILTTSMPQIQEMKCTPGWTAWINENRENGPKESDFEPLPNTIIMSQLGETRCHKDMMVDIECRTSDSHLSAKETNLNVECSLEKGLICTSSGDTDECPDFEIRVKCQCQEKVIEVCEVNQPYQPHAYDCYLYYRCEKTEFGNELVVRTCGPSLMFNPKKRKCDFPKKVYTVRPECQVTTTAPITEACSLESPNQGDSTDCYIYYRCEKTDRGNEIVAKTCYPDFMFNIKTLQCDFASNVNEVRSECREQPTVTEACNIIEPNKPHSSDCYLYYSCESKETGAELVGKTCGPNLMFNPVKAKCDFPMNVGLVRPECQPTLTTTETVITAICDLEEPNRPHPYDCHLYYKCEKTDIGNNLVEKSCGSMLMFNPLILKCDFPKKVTEVRPDCKFATTIQPITITPIPTPVCSVEEPSKPSQSDCYKYYRCEKTSLGIDWVTKTCYPELMFNPETKQCDLVKNVQAIQPQCEEQPPVTEPCDITEANKPHTSDCYLYYRCEQKENRYELVGRTCGPMLMFNPVKLKCDFPANVAQVRPECEALTLTCDIAGPNIADPNDCYLYYKCEENQNGVELIKKTCYPEFMFNPVTSQCEFPEQVEVIRPQCKTKDECKISEPNHPNPNDCYTYYKCEEKDYVALLVKKSCKPDFMFNPILSKCDFPQKVIEIKPECKEEVSTTQPSVSECDITDSKKPHPSDCYLYYQCEETEKGNDLVGRTCGPMLMFNSVKLKCDFPVNVAEVRPECAIPTQVAVTEVCDVTESNRPHPSDCHLYYRCEKTVSGNKLEGKTCGSMLMFNPVKLVCDFPANVAEDRPECKVTTSSKSPTTTAMPICDIVGPSISDPKDCYLYYKCEKRDNTVELVKKTCYPEFMFNSITSQCDFPEQVGVLRPECANKPLPTEACDVAEPNKPHPSDCHLYYRCEDTITGNKLVGKTCGSMLMFNPVQLTCDFPVNVAKVRPECQATTLKPVTEVCEVDEPNRPKLNDCYSYYQCQKTESGNDLVEKTCGPRNMFNPVTLQCDESENVVNVKPECEVITSQLPPSEECAISEPNRPMPNDCYTYYRCEEKENIPQLVEKSCKPDFMFNPVTLKCDFPETVELLMPECKKEVPTTQPSIEKVCSTTDEKKPHVSDCYLYYQCEETEHQNEVIGKTCGPMLMFNPVKLKCDFPENVAKVRSECAMQTSILTTAPTEICDVTEPKRSHPSDCFLYYNCEESDGKPGLVESTCGPMLMFNPVSLKCDFPKNVVKVKPECSSSTPAPLETKSPSTTPAATLKTTPTPKCDVAGMSVADPDDCYLYYKCEEKENEVQLVKKTCYPEFMFNTVTLQCDFPESVSVIRPECKKTTLKPQVCETFEAKHPHPSDCYLYYECEETPNGNEVVGRTCGPMLMFNPIKLVCDFPVNVAQIRAECKAVTTPCKSFLCNNYALSLLILATPTTVSTTLPVPVCDINEPKRPHPSDCFLYTNCEETDTGNALVEQTCGPTLMFNPITLKCDFPAKVVQFKPECEIKVSTTALVITTEICAVNEPTKPHPSDCYLYYRCEDKENGAELVGKTCGPMLMFNPVKLKCDFPDNVIKIKPECQIQACSITEPTKAHESDCYLYYKCEETSHGNDLVEQTCGPMLMFNPLTLKCDFPTNVIKVQPDCTLQTPSPEGTPAPITSKPTTKVCDVSEPNLLEPSDCYLYYKCEEKENDIKLSTKTCYPEFMFNPVTLQCDFPDKVSLLRPECAEVSIATEACDINEPSKSHLSDCYLYYKCVEMKNGAELVGNTCGPDLMFNPIKLKCDFPANVVLVRPECHVATVITKVCDVTEPKRSSLVDCYKYYQCEMTETGEDIIEKTCGPLLMFNPLILKCDFPKNVEKVKPECSATTEKKICDDDEHYDECAIDCTRLCQSYQQTLLDKQMCIDNKCEPGCVPNLFNCGPDMFWKDERTCVPKKDCMCTTNDGYPVKPGVVTSETECRRCQCVDNFYTCDESACTTTTIKPITRPVVELTTTISYEKTTISIVTPPPEFIQAGVWAPEENDKEPFLQIHFERQELIYGIKIKGNPILNQFVRSYAVSYSPDNGKTYHYIRDINKQLYYFKGCIDSRTVSTQYLPAPIEATDIKIHPITNNNGVAMKVELIGCKKITTPTATTTTTILPQPLCKDPMGVENGLLSLDQISVSSELNTEHNKEYLKINGKSAWQTITNNPTEWVQFDFLEPRKLTGITTQGGNVGWVTAYIVKYSPDGKNWNPIIDKNGNEKTFYGNVDQNTIETNYFDETIQATYIRVYPVSWHENIQMRIEPKGCFVPYLQPTTVIPTTQTPSAQTSKICNVCPDITLPNDECLCNDKAWWDGDKCVERSYCPCIDQHITYPVGGAFENAECEECVCKLGGVVHCTKKTCNPCAHGLKSVLTSTCNCVCEPCKVGTVLCPTSNICIDEDSWCNGVKDCPDDETGCVTTPELIETTSVVPKKECIIPKCIETYEPVKVSDSDSTPWNRKTAFTTKSANSGVKTGAKITKNPVSSKTPGVGILVTQERKQVIKNQISLTECPLYECKPKYPNEEVCPKIECPLGEHYVLIESNNNCQEYICELDQPEDAVCELSGSTFETFDGVVYEYDIFDHILARDMIYGAWIITLQEECIEICTSRIIIEHDEDVFVLYSDLSIKFNTRRYSIFEIKKLMYKANTIDFDITHLGHQVLFISNKYGFWVIWDEQENGKIGMTQKLSGQVDGLCGYFDKNPGDDKMKPDGEVGKTTEEFVNSWKTPNSNLTQVVTTCNANVRNEAVDLCNSIDEEAFESCKSSVNVDKFKSQCVHSTCNCLKAANGDPMEKEQCRCLLMQNFVVECLSEDSTVELFDWRTLYNCPTTCEEPLVHYDCYQRRCEPTCGNLADYSACPKIDNICFPGCYCPKGYVRRGKECVLPIDCEDCVCHLLPHLKYVTYDKETYTIDGDCEYVITQDQTNENGEQAFNILAKTIPCTNDKNLTCVDSIRILYNNHELKITRDTNENKIALLLDSTQLKNYDDIEKWVNIEMNPDENLEISLSEIQVKIQIYYPKLAATFSLPSIKYGGKLEGLCGNCNENPKDDYITSNKTIPKTIDEFGESWVYNKAKECKNKPLKECTLSEEESSICNHLLSEPFHECNEDLDPSIFIEWCKEDICNNEQPIACEAFEAYAKECNYLGYCVEWRSSICPAKCAPGLEFKSCPSVCSLTCETYNSNDCSETALEGCVCPEGQVLFNSTTCVPNNKCIPCDEEEHYSGDTWIVDKCTKCSCNGQSKTCETKTCPSVDSLCQDGYKVEMIPLKDECCDKYVCVPITGTEVPCEAPQPITCSENQIMTIVKKSDGCMQYACECIPVDECEKIDLDNIPSSETGVTHEIDNNGCCPIAVEKCQKELCPTKPTCPEFHTISVKNGTCCEFYTCDPLKDKCIVALKYEDDENGGEKEVKQRIVVKEVNETWKDGPCRTCQCQSLVTDTLVDTCTLETCPNKPEETDYVYKPIFIKGTCCPMFEKVSCVMDDIIHKVGETWTKEEDYCTRYKCDQVLGGVEKIISVNHCEETCELGWSYTQPAIDSKQCCGECKPTGCVVNNTIYVIGEKWKSSDNCINYHCSNDNGQVHVETDKITCPEIDKEILENYVIEQEFKEGNCCMDLELTACKANGKTYQVGESWPAPDGDKCKSIVCTKNSLDEITKQEAIETCNSECAKGWEYKKSDYECCGECVQVACVINGNLKFLGEQWKSEDGCTTFSCEMNEGQLRLVSQQQSCPDVSKCPSQYLVESECCSHCNLPISTCAVVPLNATNTIGKISIEELGHGICINKNPIVDLAECNGVCESLASFDFSHMNYNSKCTCCQVEEVKDITVELECEDGNVIKRQIPVAVNCKCKECVGL</sequence>
<dbReference type="InterPro" id="IPR002557">
    <property type="entry name" value="Chitin-bd_dom"/>
</dbReference>
<feature type="domain" description="VWFC" evidence="10">
    <location>
        <begin position="4365"/>
        <end position="4432"/>
    </location>
</feature>
<dbReference type="PROSITE" id="PS51233">
    <property type="entry name" value="VWFD"/>
    <property type="match status" value="5"/>
</dbReference>
<dbReference type="PANTHER" id="PTHR11339:SF386">
    <property type="entry name" value="HEMOLECTIN, ISOFORM A"/>
    <property type="match status" value="1"/>
</dbReference>
<dbReference type="PROSITE" id="PS01286">
    <property type="entry name" value="FA58C_2"/>
    <property type="match status" value="1"/>
</dbReference>
<dbReference type="PROSITE" id="PS50940">
    <property type="entry name" value="CHIT_BIND_II"/>
    <property type="match status" value="24"/>
</dbReference>
<feature type="domain" description="Chitin-binding type-2" evidence="11">
    <location>
        <begin position="1617"/>
        <end position="1681"/>
    </location>
</feature>
<dbReference type="Pfam" id="PF08742">
    <property type="entry name" value="C8"/>
    <property type="match status" value="5"/>
</dbReference>
<dbReference type="SMART" id="SM00832">
    <property type="entry name" value="C8"/>
    <property type="match status" value="5"/>
</dbReference>
<evidence type="ECO:0000259" key="10">
    <source>
        <dbReference type="PROSITE" id="PS50184"/>
    </source>
</evidence>
<feature type="domain" description="VWFD" evidence="12">
    <location>
        <begin position="765"/>
        <end position="935"/>
    </location>
</feature>
<dbReference type="InterPro" id="IPR036084">
    <property type="entry name" value="Ser_inhib-like_sf"/>
</dbReference>
<evidence type="ECO:0000259" key="8">
    <source>
        <dbReference type="PROSITE" id="PS01225"/>
    </source>
</evidence>
<protein>
    <recommendedName>
        <fullName evidence="15">Hemocytin</fullName>
    </recommendedName>
</protein>
<dbReference type="Gene3D" id="2.60.120.260">
    <property type="entry name" value="Galactose-binding domain-like"/>
    <property type="match status" value="2"/>
</dbReference>
<feature type="disulfide bond" evidence="6">
    <location>
        <begin position="4945"/>
        <end position="4999"/>
    </location>
</feature>
<feature type="domain" description="Chitin-binding type-2" evidence="11">
    <location>
        <begin position="2328"/>
        <end position="2392"/>
    </location>
</feature>
<dbReference type="InterPro" id="IPR036508">
    <property type="entry name" value="Chitin-bd_dom_sf"/>
</dbReference>
<evidence type="ECO:0000256" key="5">
    <source>
        <dbReference type="ARBA" id="ARBA00023180"/>
    </source>
</evidence>
<dbReference type="CDD" id="cd00057">
    <property type="entry name" value="FA58C"/>
    <property type="match status" value="1"/>
</dbReference>
<evidence type="ECO:0000256" key="2">
    <source>
        <dbReference type="ARBA" id="ARBA00009456"/>
    </source>
</evidence>
<keyword evidence="5" id="KW-0325">Glycoprotein</keyword>
<dbReference type="PROSITE" id="PS01285">
    <property type="entry name" value="FA58C_1"/>
    <property type="match status" value="1"/>
</dbReference>
<dbReference type="PROSITE" id="PS01185">
    <property type="entry name" value="CTCK_1"/>
    <property type="match status" value="1"/>
</dbReference>
<gene>
    <name evidence="13" type="ORF">RN001_012271</name>
</gene>
<feature type="domain" description="Chitin-binding type-2" evidence="11">
    <location>
        <begin position="2581"/>
        <end position="2645"/>
    </location>
</feature>
<keyword evidence="14" id="KW-1185">Reference proteome</keyword>
<comment type="caution">
    <text evidence="6">Lacks conserved residue(s) required for the propagation of feature annotation.</text>
</comment>
<dbReference type="SMART" id="SM00192">
    <property type="entry name" value="LDLa"/>
    <property type="match status" value="1"/>
</dbReference>
<feature type="compositionally biased region" description="Low complexity" evidence="7">
    <location>
        <begin position="2402"/>
        <end position="2412"/>
    </location>
</feature>
<dbReference type="SUPFAM" id="SSF57567">
    <property type="entry name" value="Serine protease inhibitors"/>
    <property type="match status" value="5"/>
</dbReference>
<evidence type="ECO:0008006" key="15">
    <source>
        <dbReference type="Google" id="ProtNLM"/>
    </source>
</evidence>
<dbReference type="SUPFAM" id="SSF49785">
    <property type="entry name" value="Galactose-binding domain-like"/>
    <property type="match status" value="2"/>
</dbReference>
<comment type="similarity">
    <text evidence="2">Belongs to the thrombospondin family.</text>
</comment>
<organism evidence="13 14">
    <name type="scientific">Aquatica leii</name>
    <dbReference type="NCBI Taxonomy" id="1421715"/>
    <lineage>
        <taxon>Eukaryota</taxon>
        <taxon>Metazoa</taxon>
        <taxon>Ecdysozoa</taxon>
        <taxon>Arthropoda</taxon>
        <taxon>Hexapoda</taxon>
        <taxon>Insecta</taxon>
        <taxon>Pterygota</taxon>
        <taxon>Neoptera</taxon>
        <taxon>Endopterygota</taxon>
        <taxon>Coleoptera</taxon>
        <taxon>Polyphaga</taxon>
        <taxon>Elateriformia</taxon>
        <taxon>Elateroidea</taxon>
        <taxon>Lampyridae</taxon>
        <taxon>Luciolinae</taxon>
        <taxon>Aquatica</taxon>
    </lineage>
</organism>
<dbReference type="SUPFAM" id="SSF57603">
    <property type="entry name" value="FnI-like domain"/>
    <property type="match status" value="1"/>
</dbReference>
<keyword evidence="3" id="KW-0677">Repeat</keyword>
<evidence type="ECO:0000259" key="12">
    <source>
        <dbReference type="PROSITE" id="PS51233"/>
    </source>
</evidence>
<dbReference type="InterPro" id="IPR050780">
    <property type="entry name" value="Mucin_vWF_Thrombospondin_sf"/>
</dbReference>
<dbReference type="InterPro" id="IPR001846">
    <property type="entry name" value="VWF_type-D"/>
</dbReference>
<feature type="domain" description="VWFD" evidence="12">
    <location>
        <begin position="288"/>
        <end position="464"/>
    </location>
</feature>
<feature type="domain" description="F5/8 type C" evidence="9">
    <location>
        <begin position="3281"/>
        <end position="3424"/>
    </location>
</feature>
<dbReference type="InterPro" id="IPR001007">
    <property type="entry name" value="VWF_dom"/>
</dbReference>
<dbReference type="InterPro" id="IPR014853">
    <property type="entry name" value="VWF/SSPO/ZAN-like_Cys-rich_dom"/>
</dbReference>
<evidence type="ECO:0000256" key="6">
    <source>
        <dbReference type="PROSITE-ProRule" id="PRU00039"/>
    </source>
</evidence>
<dbReference type="PROSITE" id="PS50022">
    <property type="entry name" value="FA58C_3"/>
    <property type="match status" value="2"/>
</dbReference>
<feature type="domain" description="Chitin-binding type-2" evidence="11">
    <location>
        <begin position="1892"/>
        <end position="1956"/>
    </location>
</feature>
<evidence type="ECO:0000259" key="11">
    <source>
        <dbReference type="PROSITE" id="PS50940"/>
    </source>
</evidence>
<dbReference type="SMART" id="SM00041">
    <property type="entry name" value="CT"/>
    <property type="match status" value="1"/>
</dbReference>
<evidence type="ECO:0000256" key="3">
    <source>
        <dbReference type="ARBA" id="ARBA00022737"/>
    </source>
</evidence>
<evidence type="ECO:0000313" key="14">
    <source>
        <dbReference type="Proteomes" id="UP001353858"/>
    </source>
</evidence>
<dbReference type="SMART" id="SM00216">
    <property type="entry name" value="VWD"/>
    <property type="match status" value="4"/>
</dbReference>
<feature type="disulfide bond" evidence="6">
    <location>
        <begin position="4949"/>
        <end position="5001"/>
    </location>
</feature>
<feature type="domain" description="Chitin-binding type-2" evidence="11">
    <location>
        <begin position="2254"/>
        <end position="2318"/>
    </location>
</feature>
<feature type="domain" description="Chitin-binding type-2" evidence="11">
    <location>
        <begin position="2037"/>
        <end position="2101"/>
    </location>
</feature>
<dbReference type="PANTHER" id="PTHR11339">
    <property type="entry name" value="EXTRACELLULAR MATRIX GLYCOPROTEIN RELATED"/>
    <property type="match status" value="1"/>
</dbReference>
<reference evidence="14" key="1">
    <citation type="submission" date="2023-01" db="EMBL/GenBank/DDBJ databases">
        <title>Key to firefly adult light organ development and bioluminescence: homeobox transcription factors regulate luciferase expression and transportation to peroxisome.</title>
        <authorList>
            <person name="Fu X."/>
        </authorList>
    </citation>
    <scope>NUCLEOTIDE SEQUENCE [LARGE SCALE GENOMIC DNA]</scope>
</reference>
<feature type="domain" description="Chitin-binding type-2" evidence="11">
    <location>
        <begin position="2485"/>
        <end position="2549"/>
    </location>
</feature>
<feature type="domain" description="VWFD" evidence="12">
    <location>
        <begin position="4046"/>
        <end position="4232"/>
    </location>
</feature>
<feature type="domain" description="Chitin-binding type-2" evidence="11">
    <location>
        <begin position="1968"/>
        <end position="2032"/>
    </location>
</feature>
<dbReference type="InterPro" id="IPR006207">
    <property type="entry name" value="Cys_knot_C"/>
</dbReference>
<keyword evidence="4 6" id="KW-1015">Disulfide bond</keyword>
<feature type="domain" description="Chitin-binding type-2" evidence="11">
    <location>
        <begin position="2871"/>
        <end position="2935"/>
    </location>
</feature>
<dbReference type="PROSITE" id="PS01225">
    <property type="entry name" value="CTCK_2"/>
    <property type="match status" value="1"/>
</dbReference>
<dbReference type="SMART" id="SM00494">
    <property type="entry name" value="ChtBD2"/>
    <property type="match status" value="24"/>
</dbReference>
<feature type="domain" description="Chitin-binding type-2" evidence="11">
    <location>
        <begin position="2656"/>
        <end position="2720"/>
    </location>
</feature>
<evidence type="ECO:0000256" key="4">
    <source>
        <dbReference type="ARBA" id="ARBA00023157"/>
    </source>
</evidence>
<feature type="domain" description="VWFD" evidence="12">
    <location>
        <begin position="3716"/>
        <end position="3896"/>
    </location>
</feature>
<accession>A0AAN7SF30</accession>
<dbReference type="FunFam" id="2.60.120.260:FF:000016">
    <property type="entry name" value="Contactin-associated protein-like 4 isoform 1"/>
    <property type="match status" value="1"/>
</dbReference>
<dbReference type="PROSITE" id="PS01208">
    <property type="entry name" value="VWFC_1"/>
    <property type="match status" value="1"/>
</dbReference>
<feature type="domain" description="Chitin-binding type-2" evidence="11">
    <location>
        <begin position="1327"/>
        <end position="1391"/>
    </location>
</feature>
<dbReference type="Proteomes" id="UP001353858">
    <property type="component" value="Unassembled WGS sequence"/>
</dbReference>
<evidence type="ECO:0000256" key="7">
    <source>
        <dbReference type="SAM" id="MobiDB-lite"/>
    </source>
</evidence>
<feature type="domain" description="Chitin-binding type-2" evidence="11">
    <location>
        <begin position="1396"/>
        <end position="1460"/>
    </location>
</feature>
<dbReference type="InterPro" id="IPR008979">
    <property type="entry name" value="Galactose-bd-like_sf"/>
</dbReference>
<dbReference type="Pfam" id="PF00094">
    <property type="entry name" value="VWD"/>
    <property type="match status" value="5"/>
</dbReference>
<feature type="domain" description="Chitin-binding type-2" evidence="11">
    <location>
        <begin position="2723"/>
        <end position="2784"/>
    </location>
</feature>
<feature type="domain" description="Chitin-binding type-2" evidence="11">
    <location>
        <begin position="1748"/>
        <end position="1812"/>
    </location>
</feature>
<feature type="domain" description="Chitin-binding type-2" evidence="11">
    <location>
        <begin position="1821"/>
        <end position="1885"/>
    </location>
</feature>
<feature type="domain" description="Chitin-binding type-2" evidence="11">
    <location>
        <begin position="2180"/>
        <end position="2244"/>
    </location>
</feature>
<feature type="domain" description="Chitin-binding type-2" evidence="11">
    <location>
        <begin position="1256"/>
        <end position="1320"/>
    </location>
</feature>
<feature type="region of interest" description="Disordered" evidence="7">
    <location>
        <begin position="2390"/>
        <end position="2412"/>
    </location>
</feature>
<feature type="domain" description="CTCK" evidence="8">
    <location>
        <begin position="4909"/>
        <end position="5005"/>
    </location>
</feature>
<feature type="domain" description="VWFD" evidence="12">
    <location>
        <begin position="1"/>
        <end position="94"/>
    </location>
</feature>
<dbReference type="GO" id="GO:0008061">
    <property type="term" value="F:chitin binding"/>
    <property type="evidence" value="ECO:0007669"/>
    <property type="project" value="InterPro"/>
</dbReference>
<evidence type="ECO:0000256" key="1">
    <source>
        <dbReference type="ARBA" id="ARBA00004239"/>
    </source>
</evidence>
<dbReference type="PROSITE" id="PS50184">
    <property type="entry name" value="VWFC_2"/>
    <property type="match status" value="1"/>
</dbReference>
<feature type="domain" description="Chitin-binding type-2" evidence="11">
    <location>
        <begin position="2108"/>
        <end position="2172"/>
    </location>
</feature>